<dbReference type="GO" id="GO:0004674">
    <property type="term" value="F:protein serine/threonine kinase activity"/>
    <property type="evidence" value="ECO:0007669"/>
    <property type="project" value="UniProtKB-KW"/>
</dbReference>
<keyword evidence="6" id="KW-0067">ATP-binding</keyword>
<dbReference type="PANTHER" id="PTHR43289">
    <property type="entry name" value="MITOGEN-ACTIVATED PROTEIN KINASE KINASE KINASE 20-RELATED"/>
    <property type="match status" value="1"/>
</dbReference>
<feature type="compositionally biased region" description="Polar residues" evidence="7">
    <location>
        <begin position="543"/>
        <end position="557"/>
    </location>
</feature>
<feature type="region of interest" description="Disordered" evidence="7">
    <location>
        <begin position="542"/>
        <end position="573"/>
    </location>
</feature>
<evidence type="ECO:0000313" key="10">
    <source>
        <dbReference type="EMBL" id="UPL12821.1"/>
    </source>
</evidence>
<feature type="region of interest" description="Disordered" evidence="7">
    <location>
        <begin position="356"/>
        <end position="383"/>
    </location>
</feature>
<keyword evidence="4" id="KW-0547">Nucleotide-binding</keyword>
<gene>
    <name evidence="10" type="ORF">KV394_05455</name>
</gene>
<keyword evidence="11" id="KW-1185">Reference proteome</keyword>
<feature type="domain" description="Protein kinase" evidence="9">
    <location>
        <begin position="7"/>
        <end position="263"/>
    </location>
</feature>
<feature type="transmembrane region" description="Helical" evidence="8">
    <location>
        <begin position="331"/>
        <end position="352"/>
    </location>
</feature>
<keyword evidence="2 10" id="KW-0723">Serine/threonine-protein kinase</keyword>
<dbReference type="CDD" id="cd14014">
    <property type="entry name" value="STKc_PknB_like"/>
    <property type="match status" value="1"/>
</dbReference>
<keyword evidence="8" id="KW-0812">Transmembrane</keyword>
<evidence type="ECO:0000313" key="11">
    <source>
        <dbReference type="Proteomes" id="UP000831467"/>
    </source>
</evidence>
<dbReference type="SUPFAM" id="SSF56112">
    <property type="entry name" value="Protein kinase-like (PK-like)"/>
    <property type="match status" value="1"/>
</dbReference>
<dbReference type="InterPro" id="IPR011009">
    <property type="entry name" value="Kinase-like_dom_sf"/>
</dbReference>
<proteinExistence type="predicted"/>
<dbReference type="InterPro" id="IPR008271">
    <property type="entry name" value="Ser/Thr_kinase_AS"/>
</dbReference>
<dbReference type="Gene3D" id="3.30.200.20">
    <property type="entry name" value="Phosphorylase Kinase, domain 1"/>
    <property type="match status" value="1"/>
</dbReference>
<sequence>MSFGGRYELQSRIAIGGMGEVWEATDHVIGRTVAIKILKDEYMGDPGFLERFRAEARHAALVNHEGIASVFDYGEENGSAYLVMELVPGEALSTILERDGALSADKTLDIVAQTASALQAAHAAGLVHRDIKPGNLLITPDGRVKITDFGIARIADQVPLTATGQVMGTVQYLSPEQASGHPASPATDTYSLGIVAYECLAGKRPFTGESQVAIAMAQINEQPPPLPPTVPIPVQNLVMAMIAKKPADRPSSAATVARAAQALRRGDLNSAAIAVPAIATGGIAGDDDATRMLTASNDGATRILPTTAQLPTEEAVAEEEKKKKKRSAWTWPLIALIALLIIVLVGTLWAMFGNRGEDPKPSDSPTTAQTTPPPSPSTSPTPEVTRVDVAALNLNGMDCATATATLADAGFTNNVTCADGDPAPSDAEVGQVYRVQPTGNVETTTPIALTVYAARTPLPTPTDTPTLTGDPVAGSTVTVAWGTGFTCPSGTTLSGYVVSLQNGSFVSGGPNFQPTQRNTQVKVGDAVGQQLIVTYQAMCSGGDQRTSNASPPLSVTITAPDDGEGDGGGGAEG</sequence>
<keyword evidence="8" id="KW-1133">Transmembrane helix</keyword>
<dbReference type="EMBL" id="CP078076">
    <property type="protein sequence ID" value="UPL12821.1"/>
    <property type="molecule type" value="Genomic_DNA"/>
</dbReference>
<keyword evidence="8" id="KW-0472">Membrane</keyword>
<protein>
    <recommendedName>
        <fullName evidence="1">non-specific serine/threonine protein kinase</fullName>
        <ecNumber evidence="1">2.7.11.1</ecNumber>
    </recommendedName>
</protein>
<dbReference type="PANTHER" id="PTHR43289:SF6">
    <property type="entry name" value="SERINE_THREONINE-PROTEIN KINASE NEKL-3"/>
    <property type="match status" value="1"/>
</dbReference>
<dbReference type="Pfam" id="PF00069">
    <property type="entry name" value="Pkinase"/>
    <property type="match status" value="1"/>
</dbReference>
<reference evidence="10 11" key="1">
    <citation type="submission" date="2021-06" db="EMBL/GenBank/DDBJ databases">
        <title>Genome-based taxonomic framework of Microbacterium strains isolated from marine environment, the description of four new species and reclassification of four preexisting species.</title>
        <authorList>
            <person name="Lee S.D."/>
            <person name="Kim S.-M."/>
            <person name="Byeon Y.-S."/>
            <person name="Yang H.L."/>
            <person name="Kim I.S."/>
        </authorList>
    </citation>
    <scope>NUCLEOTIDE SEQUENCE [LARGE SCALE GENOMIC DNA]</scope>
    <source>
        <strain evidence="10 11">SSW1-51</strain>
    </source>
</reference>
<keyword evidence="5 10" id="KW-0418">Kinase</keyword>
<evidence type="ECO:0000256" key="8">
    <source>
        <dbReference type="SAM" id="Phobius"/>
    </source>
</evidence>
<dbReference type="InterPro" id="IPR000719">
    <property type="entry name" value="Prot_kinase_dom"/>
</dbReference>
<name>A0ABY4ILV5_9MICO</name>
<dbReference type="PROSITE" id="PS00108">
    <property type="entry name" value="PROTEIN_KINASE_ST"/>
    <property type="match status" value="1"/>
</dbReference>
<dbReference type="SMART" id="SM00220">
    <property type="entry name" value="S_TKc"/>
    <property type="match status" value="1"/>
</dbReference>
<dbReference type="Gene3D" id="3.30.10.20">
    <property type="match status" value="1"/>
</dbReference>
<organism evidence="10 11">
    <name type="scientific">Microbacterium sufflavum</name>
    <dbReference type="NCBI Taxonomy" id="2851649"/>
    <lineage>
        <taxon>Bacteria</taxon>
        <taxon>Bacillati</taxon>
        <taxon>Actinomycetota</taxon>
        <taxon>Actinomycetes</taxon>
        <taxon>Micrococcales</taxon>
        <taxon>Microbacteriaceae</taxon>
        <taxon>Microbacterium</taxon>
    </lineage>
</organism>
<accession>A0ABY4ILV5</accession>
<evidence type="ECO:0000259" key="9">
    <source>
        <dbReference type="PROSITE" id="PS50011"/>
    </source>
</evidence>
<evidence type="ECO:0000256" key="4">
    <source>
        <dbReference type="ARBA" id="ARBA00022741"/>
    </source>
</evidence>
<dbReference type="EC" id="2.7.11.1" evidence="1"/>
<evidence type="ECO:0000256" key="1">
    <source>
        <dbReference type="ARBA" id="ARBA00012513"/>
    </source>
</evidence>
<keyword evidence="3" id="KW-0808">Transferase</keyword>
<evidence type="ECO:0000256" key="6">
    <source>
        <dbReference type="ARBA" id="ARBA00022840"/>
    </source>
</evidence>
<dbReference type="PROSITE" id="PS50011">
    <property type="entry name" value="PROTEIN_KINASE_DOM"/>
    <property type="match status" value="1"/>
</dbReference>
<dbReference type="Gene3D" id="1.10.510.10">
    <property type="entry name" value="Transferase(Phosphotransferase) domain 1"/>
    <property type="match status" value="1"/>
</dbReference>
<evidence type="ECO:0000256" key="2">
    <source>
        <dbReference type="ARBA" id="ARBA00022527"/>
    </source>
</evidence>
<evidence type="ECO:0000256" key="5">
    <source>
        <dbReference type="ARBA" id="ARBA00022777"/>
    </source>
</evidence>
<dbReference type="Proteomes" id="UP000831467">
    <property type="component" value="Chromosome"/>
</dbReference>
<evidence type="ECO:0000256" key="7">
    <source>
        <dbReference type="SAM" id="MobiDB-lite"/>
    </source>
</evidence>
<evidence type="ECO:0000256" key="3">
    <source>
        <dbReference type="ARBA" id="ARBA00022679"/>
    </source>
</evidence>